<comment type="caution">
    <text evidence="6">The sequence shown here is derived from an EMBL/GenBank/DDBJ whole genome shotgun (WGS) entry which is preliminary data.</text>
</comment>
<protein>
    <submittedName>
        <fullName evidence="6">Iron-sulfur cluster repair protein YtfE</fullName>
    </submittedName>
</protein>
<sequence>MLDIDAELSAHMIKEENVLFPYVKKLISLSNSGGKPDGNAGTVLDPINVMTAEHEKVGEYFSEIEVLSSGYTLPEDACGSYNLYYRLLEEFEDDLHLHIHLENNILFPKALALEEELR</sequence>
<reference evidence="6" key="1">
    <citation type="submission" date="2019-08" db="EMBL/GenBank/DDBJ databases">
        <authorList>
            <person name="Kucharzyk K."/>
            <person name="Murdoch R.W."/>
            <person name="Higgins S."/>
            <person name="Loffler F."/>
        </authorList>
    </citation>
    <scope>NUCLEOTIDE SEQUENCE</scope>
</reference>
<proteinExistence type="predicted"/>
<evidence type="ECO:0000256" key="4">
    <source>
        <dbReference type="ARBA" id="ARBA00023004"/>
    </source>
</evidence>
<organism evidence="6">
    <name type="scientific">bioreactor metagenome</name>
    <dbReference type="NCBI Taxonomy" id="1076179"/>
    <lineage>
        <taxon>unclassified sequences</taxon>
        <taxon>metagenomes</taxon>
        <taxon>ecological metagenomes</taxon>
    </lineage>
</organism>
<dbReference type="Gene3D" id="1.20.120.520">
    <property type="entry name" value="nmb1532 protein domain like"/>
    <property type="match status" value="1"/>
</dbReference>
<dbReference type="Pfam" id="PF01814">
    <property type="entry name" value="Hemerythrin"/>
    <property type="match status" value="1"/>
</dbReference>
<evidence type="ECO:0000259" key="5">
    <source>
        <dbReference type="Pfam" id="PF01814"/>
    </source>
</evidence>
<evidence type="ECO:0000256" key="3">
    <source>
        <dbReference type="ARBA" id="ARBA00022723"/>
    </source>
</evidence>
<dbReference type="PANTHER" id="PTHR36438:SF1">
    <property type="entry name" value="IRON-SULFUR CLUSTER REPAIR PROTEIN YTFE"/>
    <property type="match status" value="1"/>
</dbReference>
<evidence type="ECO:0000313" key="6">
    <source>
        <dbReference type="EMBL" id="MPM88675.1"/>
    </source>
</evidence>
<dbReference type="GO" id="GO:0005737">
    <property type="term" value="C:cytoplasm"/>
    <property type="evidence" value="ECO:0007669"/>
    <property type="project" value="UniProtKB-SubCell"/>
</dbReference>
<dbReference type="PANTHER" id="PTHR36438">
    <property type="entry name" value="IRON-SULFUR CLUSTER REPAIR PROTEIN YTFE"/>
    <property type="match status" value="1"/>
</dbReference>
<dbReference type="EMBL" id="VSSQ01036249">
    <property type="protein sequence ID" value="MPM88675.1"/>
    <property type="molecule type" value="Genomic_DNA"/>
</dbReference>
<keyword evidence="4" id="KW-0408">Iron</keyword>
<dbReference type="InterPro" id="IPR012312">
    <property type="entry name" value="Hemerythrin-like"/>
</dbReference>
<comment type="subcellular location">
    <subcellularLocation>
        <location evidence="1">Cytoplasm</location>
    </subcellularLocation>
</comment>
<dbReference type="InterPro" id="IPR019903">
    <property type="entry name" value="RIC_family"/>
</dbReference>
<evidence type="ECO:0000256" key="2">
    <source>
        <dbReference type="ARBA" id="ARBA00022490"/>
    </source>
</evidence>
<dbReference type="AlphaFoldDB" id="A0A645DHI9"/>
<evidence type="ECO:0000256" key="1">
    <source>
        <dbReference type="ARBA" id="ARBA00004496"/>
    </source>
</evidence>
<feature type="domain" description="Hemerythrin-like" evidence="5">
    <location>
        <begin position="4"/>
        <end position="110"/>
    </location>
</feature>
<keyword evidence="3" id="KW-0479">Metal-binding</keyword>
<keyword evidence="2" id="KW-0963">Cytoplasm</keyword>
<accession>A0A645DHI9</accession>
<gene>
    <name evidence="6" type="primary">ytfE_7</name>
    <name evidence="6" type="ORF">SDC9_135779</name>
</gene>
<dbReference type="GO" id="GO:0046872">
    <property type="term" value="F:metal ion binding"/>
    <property type="evidence" value="ECO:0007669"/>
    <property type="project" value="UniProtKB-KW"/>
</dbReference>
<name>A0A645DHI9_9ZZZZ</name>